<gene>
    <name evidence="3" type="ORF">SAMN05216226_102117</name>
</gene>
<feature type="transmembrane region" description="Helical" evidence="1">
    <location>
        <begin position="12"/>
        <end position="37"/>
    </location>
</feature>
<evidence type="ECO:0000256" key="1">
    <source>
        <dbReference type="SAM" id="Phobius"/>
    </source>
</evidence>
<dbReference type="Proteomes" id="UP000198856">
    <property type="component" value="Unassembled WGS sequence"/>
</dbReference>
<keyword evidence="1" id="KW-0812">Transmembrane</keyword>
<keyword evidence="1" id="KW-1133">Transmembrane helix</keyword>
<dbReference type="RefSeq" id="WP_092699072.1">
    <property type="nucleotide sequence ID" value="NZ_FNFC01000002.1"/>
</dbReference>
<proteinExistence type="predicted"/>
<dbReference type="EMBL" id="FNFC01000002">
    <property type="protein sequence ID" value="SDJ31921.1"/>
    <property type="molecule type" value="Genomic_DNA"/>
</dbReference>
<sequence length="162" mass="16611">MTATEQRDNAAVTPLVGVVLMLAVTVTVVAIAVPLVFTQTDAVTDDQPSVDLGFSYTEAVASDEADTFGVTAGDAGIDADGQLTVIFSSGDAIPAGRLTISGTESSGNLVADADRFGTGDEVTPAAEITVWAARGETVQVRWTAEDGEESALLGTFTVRPTD</sequence>
<dbReference type="Pfam" id="PF07790">
    <property type="entry name" value="Pilin_N"/>
    <property type="match status" value="1"/>
</dbReference>
<protein>
    <recommendedName>
        <fullName evidence="2">Archaeal Type IV pilin N-terminal domain-containing protein</fullName>
    </recommendedName>
</protein>
<evidence type="ECO:0000259" key="2">
    <source>
        <dbReference type="Pfam" id="PF07790"/>
    </source>
</evidence>
<feature type="domain" description="Archaeal Type IV pilin N-terminal" evidence="2">
    <location>
        <begin position="11"/>
        <end position="103"/>
    </location>
</feature>
<reference evidence="3 4" key="1">
    <citation type="submission" date="2016-10" db="EMBL/GenBank/DDBJ databases">
        <authorList>
            <person name="de Groot N.N."/>
        </authorList>
    </citation>
    <scope>NUCLEOTIDE SEQUENCE [LARGE SCALE GENOMIC DNA]</scope>
    <source>
        <strain evidence="3 4">IBRC-M10015</strain>
    </source>
</reference>
<organism evidence="3 4">
    <name type="scientific">Halovenus aranensis</name>
    <dbReference type="NCBI Taxonomy" id="890420"/>
    <lineage>
        <taxon>Archaea</taxon>
        <taxon>Methanobacteriati</taxon>
        <taxon>Methanobacteriota</taxon>
        <taxon>Stenosarchaea group</taxon>
        <taxon>Halobacteria</taxon>
        <taxon>Halobacteriales</taxon>
        <taxon>Haloarculaceae</taxon>
        <taxon>Halovenus</taxon>
    </lineage>
</organism>
<accession>A0A1G8SRS9</accession>
<evidence type="ECO:0000313" key="4">
    <source>
        <dbReference type="Proteomes" id="UP000198856"/>
    </source>
</evidence>
<dbReference type="AlphaFoldDB" id="A0A1G8SRS9"/>
<keyword evidence="1" id="KW-0472">Membrane</keyword>
<keyword evidence="4" id="KW-1185">Reference proteome</keyword>
<evidence type="ECO:0000313" key="3">
    <source>
        <dbReference type="EMBL" id="SDJ31921.1"/>
    </source>
</evidence>
<dbReference type="InterPro" id="IPR012859">
    <property type="entry name" value="Pilin_N_archaeal"/>
</dbReference>
<dbReference type="STRING" id="890420.SAMN05216226_102117"/>
<name>A0A1G8SRS9_9EURY</name>